<dbReference type="InterPro" id="IPR014824">
    <property type="entry name" value="Nfu/NifU_N"/>
</dbReference>
<dbReference type="SUPFAM" id="SSF117916">
    <property type="entry name" value="Fe-S cluster assembly (FSCA) domain-like"/>
    <property type="match status" value="1"/>
</dbReference>
<dbReference type="InterPro" id="IPR001075">
    <property type="entry name" value="NIF_FeS_clus_asmbl_NifU_C"/>
</dbReference>
<evidence type="ECO:0000313" key="3">
    <source>
        <dbReference type="EMBL" id="ODQ81684.1"/>
    </source>
</evidence>
<comment type="similarity">
    <text evidence="1">Belongs to the NifU family.</text>
</comment>
<dbReference type="InterPro" id="IPR034904">
    <property type="entry name" value="FSCA_dom_sf"/>
</dbReference>
<dbReference type="GO" id="GO:0051536">
    <property type="term" value="F:iron-sulfur cluster binding"/>
    <property type="evidence" value="ECO:0007669"/>
    <property type="project" value="InterPro"/>
</dbReference>
<sequence length="264" mass="29952">MLSLIRASASRKPLSLSLCFLSKHNFQLKTFPTPNENALKFVPDDKKIHFLENSPSKQTVEFNSALQATHSPLALKIFDIKGVRSIMIGDEFITVNKNDAFNWMDIKIDIAEEIINHIKHLQQPVVDVKHYEQTAAENTTKFGIKEAKTEEEEEIVAMIEELIETRIRPAIQDDGGDVEFRGFNFDNGTVYLKLQGACKTCSSSEDTLKNGIESMLMHYIDEVQNVEQILDPEEIIAIKEFEKLELQLSSKKSQPVEDDIPPAM</sequence>
<dbReference type="PANTHER" id="PTHR11178:SF1">
    <property type="entry name" value="NFU1 IRON-SULFUR CLUSTER SCAFFOLD HOMOLOG, MITOCHONDRIAL"/>
    <property type="match status" value="1"/>
</dbReference>
<dbReference type="SUPFAM" id="SSF110836">
    <property type="entry name" value="Hypothetical protein SAV1430"/>
    <property type="match status" value="1"/>
</dbReference>
<dbReference type="Pfam" id="PF01106">
    <property type="entry name" value="NifU"/>
    <property type="match status" value="1"/>
</dbReference>
<evidence type="ECO:0000256" key="1">
    <source>
        <dbReference type="ARBA" id="ARBA00006420"/>
    </source>
</evidence>
<dbReference type="EMBL" id="KV454427">
    <property type="protein sequence ID" value="ODQ81684.1"/>
    <property type="molecule type" value="Genomic_DNA"/>
</dbReference>
<dbReference type="PIRSF" id="PIRSF036773">
    <property type="entry name" value="HIRIP5"/>
    <property type="match status" value="1"/>
</dbReference>
<dbReference type="GO" id="GO:0044572">
    <property type="term" value="P:[4Fe-4S] cluster assembly"/>
    <property type="evidence" value="ECO:0007669"/>
    <property type="project" value="EnsemblFungi"/>
</dbReference>
<accession>A0A1E3QVN6</accession>
<feature type="domain" description="Scaffold protein Nfu/NifU N-terminal" evidence="2">
    <location>
        <begin position="28"/>
        <end position="121"/>
    </location>
</feature>
<dbReference type="GO" id="GO:0005759">
    <property type="term" value="C:mitochondrial matrix"/>
    <property type="evidence" value="ECO:0007669"/>
    <property type="project" value="EnsemblFungi"/>
</dbReference>
<protein>
    <recommendedName>
        <fullName evidence="2">Scaffold protein Nfu/NifU N-terminal domain-containing protein</fullName>
    </recommendedName>
</protein>
<organism evidence="3 4">
    <name type="scientific">Babjeviella inositovora NRRL Y-12698</name>
    <dbReference type="NCBI Taxonomy" id="984486"/>
    <lineage>
        <taxon>Eukaryota</taxon>
        <taxon>Fungi</taxon>
        <taxon>Dikarya</taxon>
        <taxon>Ascomycota</taxon>
        <taxon>Saccharomycotina</taxon>
        <taxon>Pichiomycetes</taxon>
        <taxon>Serinales incertae sedis</taxon>
        <taxon>Babjeviella</taxon>
    </lineage>
</organism>
<dbReference type="FunFam" id="3.30.300.130:FF:000001">
    <property type="entry name" value="NFU1 iron-sulfur cluster scaffold"/>
    <property type="match status" value="1"/>
</dbReference>
<dbReference type="PANTHER" id="PTHR11178">
    <property type="entry name" value="IRON-SULFUR CLUSTER SCAFFOLD PROTEIN NFU-RELATED"/>
    <property type="match status" value="1"/>
</dbReference>
<keyword evidence="4" id="KW-1185">Reference proteome</keyword>
<dbReference type="SMART" id="SM00932">
    <property type="entry name" value="Nfu_N"/>
    <property type="match status" value="1"/>
</dbReference>
<evidence type="ECO:0000259" key="2">
    <source>
        <dbReference type="SMART" id="SM00932"/>
    </source>
</evidence>
<dbReference type="InterPro" id="IPR036498">
    <property type="entry name" value="Nfu/NifU_N_sf"/>
</dbReference>
<proteinExistence type="inferred from homology"/>
<reference evidence="4" key="1">
    <citation type="submission" date="2016-05" db="EMBL/GenBank/DDBJ databases">
        <title>Comparative genomics of biotechnologically important yeasts.</title>
        <authorList>
            <consortium name="DOE Joint Genome Institute"/>
            <person name="Riley R."/>
            <person name="Haridas S."/>
            <person name="Wolfe K.H."/>
            <person name="Lopes M.R."/>
            <person name="Hittinger C.T."/>
            <person name="Goker M."/>
            <person name="Salamov A."/>
            <person name="Wisecaver J."/>
            <person name="Long T.M."/>
            <person name="Aerts A.L."/>
            <person name="Barry K."/>
            <person name="Choi C."/>
            <person name="Clum A."/>
            <person name="Coughlan A.Y."/>
            <person name="Deshpande S."/>
            <person name="Douglass A.P."/>
            <person name="Hanson S.J."/>
            <person name="Klenk H.-P."/>
            <person name="Labutti K."/>
            <person name="Lapidus A."/>
            <person name="Lindquist E."/>
            <person name="Lipzen A."/>
            <person name="Meier-Kolthoff J.P."/>
            <person name="Ohm R.A."/>
            <person name="Otillar R.P."/>
            <person name="Pangilinan J."/>
            <person name="Peng Y."/>
            <person name="Rokas A."/>
            <person name="Rosa C.A."/>
            <person name="Scheuner C."/>
            <person name="Sibirny A.A."/>
            <person name="Slot J.C."/>
            <person name="Stielow J.B."/>
            <person name="Sun H."/>
            <person name="Kurtzman C.P."/>
            <person name="Blackwell M."/>
            <person name="Grigoriev I.V."/>
            <person name="Jeffries T.W."/>
        </authorList>
    </citation>
    <scope>NUCLEOTIDE SEQUENCE [LARGE SCALE GENOMIC DNA]</scope>
    <source>
        <strain evidence="4">NRRL Y-12698</strain>
    </source>
</reference>
<dbReference type="AlphaFoldDB" id="A0A1E3QVN6"/>
<dbReference type="Gene3D" id="3.30.1370.70">
    <property type="entry name" value="Scaffold protein Nfu/NifU, N-terminal domain"/>
    <property type="match status" value="1"/>
</dbReference>
<name>A0A1E3QVN6_9ASCO</name>
<dbReference type="RefSeq" id="XP_018987012.1">
    <property type="nucleotide sequence ID" value="XM_019132409.1"/>
</dbReference>
<dbReference type="GeneID" id="30150262"/>
<dbReference type="InterPro" id="IPR035433">
    <property type="entry name" value="NFU1-like"/>
</dbReference>
<dbReference type="STRING" id="984486.A0A1E3QVN6"/>
<dbReference type="Proteomes" id="UP000094336">
    <property type="component" value="Unassembled WGS sequence"/>
</dbReference>
<dbReference type="Pfam" id="PF08712">
    <property type="entry name" value="Nfu_N"/>
    <property type="match status" value="1"/>
</dbReference>
<gene>
    <name evidence="3" type="ORF">BABINDRAFT_6350</name>
</gene>
<dbReference type="GO" id="GO:0005506">
    <property type="term" value="F:iron ion binding"/>
    <property type="evidence" value="ECO:0007669"/>
    <property type="project" value="InterPro"/>
</dbReference>
<evidence type="ECO:0000313" key="4">
    <source>
        <dbReference type="Proteomes" id="UP000094336"/>
    </source>
</evidence>
<dbReference type="Gene3D" id="3.30.300.130">
    <property type="entry name" value="Fe-S cluster assembly (FSCA)"/>
    <property type="match status" value="1"/>
</dbReference>
<dbReference type="OrthoDB" id="565552at2759"/>